<sequence length="453" mass="50656">MAPVLSPPVISPSLTNISRQHSSASSQNLTDLLVGAAGASSSSVQLPDGPVEPVKAEGLRHARVNLLARHYKLPEFASQFLKIASTLRIFAWDDERIKPEHVVVRRVSGALTNAVFFVSCKKSSKIPTLLLRVYGPSSGSLISRPRELHILHKLSSEYRLGPRVYGTFENGRVEEYFDSATLTAEDIRDSVISRWIGARMAEFHSVDVSVVSPPSDVSDSGTFEASVKKCVSSWMKSAHEVFAISTMPREAAQELDLARFEKEWSIYLKWVSKVEDKTTGSAIVFGHNDAQYGNLLRLTNSVETDEHRQIIVVDFEYAGPNPAAYDIANHFHEWCADYHGATPHLLDPSRYPTFTQRRNFYTSYITHSNSLVKGAQDPVFDASDLDQLVASLDYQVRVWSPSSHAKWAIWGIIQARDDIENNVVEPEFDYIGYAKGRMAAFRQEILELGVIQR</sequence>
<proteinExistence type="inferred from homology"/>
<comment type="caution">
    <text evidence="2">The sequence shown here is derived from an EMBL/GenBank/DDBJ whole genome shotgun (WGS) entry which is preliminary data.</text>
</comment>
<dbReference type="AlphaFoldDB" id="A0A4Y7TYV4"/>
<dbReference type="GO" id="GO:0004103">
    <property type="term" value="F:choline kinase activity"/>
    <property type="evidence" value="ECO:0007669"/>
    <property type="project" value="TreeGrafter"/>
</dbReference>
<keyword evidence="3" id="KW-1185">Reference proteome</keyword>
<dbReference type="CDD" id="cd05157">
    <property type="entry name" value="ETNK_euk"/>
    <property type="match status" value="1"/>
</dbReference>
<dbReference type="PANTHER" id="PTHR22603">
    <property type="entry name" value="CHOLINE/ETHANOALAMINE KINASE"/>
    <property type="match status" value="1"/>
</dbReference>
<dbReference type="EMBL" id="QPFP01000002">
    <property type="protein sequence ID" value="TEB39353.1"/>
    <property type="molecule type" value="Genomic_DNA"/>
</dbReference>
<evidence type="ECO:0000256" key="1">
    <source>
        <dbReference type="ARBA" id="ARBA00038211"/>
    </source>
</evidence>
<dbReference type="Proteomes" id="UP000298030">
    <property type="component" value="Unassembled WGS sequence"/>
</dbReference>
<dbReference type="Gene3D" id="3.90.1200.10">
    <property type="match status" value="1"/>
</dbReference>
<keyword evidence="2" id="KW-0418">Kinase</keyword>
<dbReference type="PANTHER" id="PTHR22603:SF93">
    <property type="entry name" value="RE24176P"/>
    <property type="match status" value="1"/>
</dbReference>
<evidence type="ECO:0000313" key="2">
    <source>
        <dbReference type="EMBL" id="TEB39353.1"/>
    </source>
</evidence>
<keyword evidence="2" id="KW-0808">Transferase</keyword>
<name>A0A4Y7TYV4_COPMI</name>
<dbReference type="InterPro" id="IPR011009">
    <property type="entry name" value="Kinase-like_dom_sf"/>
</dbReference>
<dbReference type="OrthoDB" id="10267235at2759"/>
<accession>A0A4Y7TYV4</accession>
<dbReference type="GO" id="GO:0005737">
    <property type="term" value="C:cytoplasm"/>
    <property type="evidence" value="ECO:0007669"/>
    <property type="project" value="TreeGrafter"/>
</dbReference>
<organism evidence="2 3">
    <name type="scientific">Coprinellus micaceus</name>
    <name type="common">Glistening ink-cap mushroom</name>
    <name type="synonym">Coprinus micaceus</name>
    <dbReference type="NCBI Taxonomy" id="71717"/>
    <lineage>
        <taxon>Eukaryota</taxon>
        <taxon>Fungi</taxon>
        <taxon>Dikarya</taxon>
        <taxon>Basidiomycota</taxon>
        <taxon>Agaricomycotina</taxon>
        <taxon>Agaricomycetes</taxon>
        <taxon>Agaricomycetidae</taxon>
        <taxon>Agaricales</taxon>
        <taxon>Agaricineae</taxon>
        <taxon>Psathyrellaceae</taxon>
        <taxon>Coprinellus</taxon>
    </lineage>
</organism>
<dbReference type="Pfam" id="PF01633">
    <property type="entry name" value="Choline_kinase"/>
    <property type="match status" value="1"/>
</dbReference>
<dbReference type="GO" id="GO:0004305">
    <property type="term" value="F:ethanolamine kinase activity"/>
    <property type="evidence" value="ECO:0007669"/>
    <property type="project" value="TreeGrafter"/>
</dbReference>
<protein>
    <submittedName>
        <fullName evidence="2">Kinase-like protein</fullName>
    </submittedName>
</protein>
<dbReference type="GO" id="GO:0006646">
    <property type="term" value="P:phosphatidylethanolamine biosynthetic process"/>
    <property type="evidence" value="ECO:0007669"/>
    <property type="project" value="TreeGrafter"/>
</dbReference>
<reference evidence="2 3" key="1">
    <citation type="journal article" date="2019" name="Nat. Ecol. Evol.">
        <title>Megaphylogeny resolves global patterns of mushroom evolution.</title>
        <authorList>
            <person name="Varga T."/>
            <person name="Krizsan K."/>
            <person name="Foldi C."/>
            <person name="Dima B."/>
            <person name="Sanchez-Garcia M."/>
            <person name="Sanchez-Ramirez S."/>
            <person name="Szollosi G.J."/>
            <person name="Szarkandi J.G."/>
            <person name="Papp V."/>
            <person name="Albert L."/>
            <person name="Andreopoulos W."/>
            <person name="Angelini C."/>
            <person name="Antonin V."/>
            <person name="Barry K.W."/>
            <person name="Bougher N.L."/>
            <person name="Buchanan P."/>
            <person name="Buyck B."/>
            <person name="Bense V."/>
            <person name="Catcheside P."/>
            <person name="Chovatia M."/>
            <person name="Cooper J."/>
            <person name="Damon W."/>
            <person name="Desjardin D."/>
            <person name="Finy P."/>
            <person name="Geml J."/>
            <person name="Haridas S."/>
            <person name="Hughes K."/>
            <person name="Justo A."/>
            <person name="Karasinski D."/>
            <person name="Kautmanova I."/>
            <person name="Kiss B."/>
            <person name="Kocsube S."/>
            <person name="Kotiranta H."/>
            <person name="LaButti K.M."/>
            <person name="Lechner B.E."/>
            <person name="Liimatainen K."/>
            <person name="Lipzen A."/>
            <person name="Lukacs Z."/>
            <person name="Mihaltcheva S."/>
            <person name="Morgado L.N."/>
            <person name="Niskanen T."/>
            <person name="Noordeloos M.E."/>
            <person name="Ohm R.A."/>
            <person name="Ortiz-Santana B."/>
            <person name="Ovrebo C."/>
            <person name="Racz N."/>
            <person name="Riley R."/>
            <person name="Savchenko A."/>
            <person name="Shiryaev A."/>
            <person name="Soop K."/>
            <person name="Spirin V."/>
            <person name="Szebenyi C."/>
            <person name="Tomsovsky M."/>
            <person name="Tulloss R.E."/>
            <person name="Uehling J."/>
            <person name="Grigoriev I.V."/>
            <person name="Vagvolgyi C."/>
            <person name="Papp T."/>
            <person name="Martin F.M."/>
            <person name="Miettinen O."/>
            <person name="Hibbett D.S."/>
            <person name="Nagy L.G."/>
        </authorList>
    </citation>
    <scope>NUCLEOTIDE SEQUENCE [LARGE SCALE GENOMIC DNA]</scope>
    <source>
        <strain evidence="2 3">FP101781</strain>
    </source>
</reference>
<comment type="similarity">
    <text evidence="1">Belongs to the choline/ethanolamine kinase family.</text>
</comment>
<dbReference type="Gene3D" id="3.30.200.20">
    <property type="entry name" value="Phosphorylase Kinase, domain 1"/>
    <property type="match status" value="1"/>
</dbReference>
<dbReference type="STRING" id="71717.A0A4Y7TYV4"/>
<gene>
    <name evidence="2" type="ORF">FA13DRAFT_470592</name>
</gene>
<dbReference type="SUPFAM" id="SSF56112">
    <property type="entry name" value="Protein kinase-like (PK-like)"/>
    <property type="match status" value="1"/>
</dbReference>
<evidence type="ECO:0000313" key="3">
    <source>
        <dbReference type="Proteomes" id="UP000298030"/>
    </source>
</evidence>